<accession>A0A4C1ZU72</accession>
<organism evidence="1 2">
    <name type="scientific">Eumeta variegata</name>
    <name type="common">Bagworm moth</name>
    <name type="synonym">Eumeta japonica</name>
    <dbReference type="NCBI Taxonomy" id="151549"/>
    <lineage>
        <taxon>Eukaryota</taxon>
        <taxon>Metazoa</taxon>
        <taxon>Ecdysozoa</taxon>
        <taxon>Arthropoda</taxon>
        <taxon>Hexapoda</taxon>
        <taxon>Insecta</taxon>
        <taxon>Pterygota</taxon>
        <taxon>Neoptera</taxon>
        <taxon>Endopterygota</taxon>
        <taxon>Lepidoptera</taxon>
        <taxon>Glossata</taxon>
        <taxon>Ditrysia</taxon>
        <taxon>Tineoidea</taxon>
        <taxon>Psychidae</taxon>
        <taxon>Oiketicinae</taxon>
        <taxon>Eumeta</taxon>
    </lineage>
</organism>
<dbReference type="Proteomes" id="UP000299102">
    <property type="component" value="Unassembled WGS sequence"/>
</dbReference>
<name>A0A4C1ZU72_EUMVA</name>
<dbReference type="AlphaFoldDB" id="A0A4C1ZU72"/>
<sequence length="118" mass="13488">MTPCYPAPPHCYRRSSEDYTQATVAWKRGGCVCVTQRLGGAGAGARRHLSESWVWSWSWSWSGRELEARAALGLRVHRAPEPSEPRREPRRPQKHLQIIRLNANLKIGHIVRTKHGEK</sequence>
<proteinExistence type="predicted"/>
<comment type="caution">
    <text evidence="1">The sequence shown here is derived from an EMBL/GenBank/DDBJ whole genome shotgun (WGS) entry which is preliminary data.</text>
</comment>
<keyword evidence="2" id="KW-1185">Reference proteome</keyword>
<dbReference type="EMBL" id="BGZK01002065">
    <property type="protein sequence ID" value="GBP90195.1"/>
    <property type="molecule type" value="Genomic_DNA"/>
</dbReference>
<evidence type="ECO:0000313" key="2">
    <source>
        <dbReference type="Proteomes" id="UP000299102"/>
    </source>
</evidence>
<gene>
    <name evidence="1" type="ORF">EVAR_64177_1</name>
</gene>
<reference evidence="1 2" key="1">
    <citation type="journal article" date="2019" name="Commun. Biol.">
        <title>The bagworm genome reveals a unique fibroin gene that provides high tensile strength.</title>
        <authorList>
            <person name="Kono N."/>
            <person name="Nakamura H."/>
            <person name="Ohtoshi R."/>
            <person name="Tomita M."/>
            <person name="Numata K."/>
            <person name="Arakawa K."/>
        </authorList>
    </citation>
    <scope>NUCLEOTIDE SEQUENCE [LARGE SCALE GENOMIC DNA]</scope>
</reference>
<evidence type="ECO:0000313" key="1">
    <source>
        <dbReference type="EMBL" id="GBP90195.1"/>
    </source>
</evidence>
<protein>
    <submittedName>
        <fullName evidence="1">Uncharacterized protein</fullName>
    </submittedName>
</protein>